<dbReference type="RefSeq" id="WP_188797659.1">
    <property type="nucleotide sequence ID" value="NZ_BMJA01000005.1"/>
</dbReference>
<keyword evidence="3" id="KW-1185">Reference proteome</keyword>
<feature type="region of interest" description="Disordered" evidence="1">
    <location>
        <begin position="1"/>
        <end position="53"/>
    </location>
</feature>
<feature type="region of interest" description="Disordered" evidence="1">
    <location>
        <begin position="88"/>
        <end position="111"/>
    </location>
</feature>
<dbReference type="EMBL" id="BMJA01000005">
    <property type="protein sequence ID" value="GGA49084.1"/>
    <property type="molecule type" value="Genomic_DNA"/>
</dbReference>
<gene>
    <name evidence="2" type="ORF">GCM10010981_42970</name>
</gene>
<evidence type="ECO:0000313" key="3">
    <source>
        <dbReference type="Proteomes" id="UP000620046"/>
    </source>
</evidence>
<sequence>MQIPENPHIASLVDTTLQPPSSTKQGTGSPDTRLEPHNPTNFTQTNNDQWGDNRDPRNFWDWLTAPIIRIFGGGSSQESLPDFQNGEWTRQTDHPPYVTYSKMSDQPYGGEGKIETKYDLINGEPKILTRTELDKNGNPTKSLADYYNEYPNVAKEETITYRDGKPSLRTDNIFSVTGNWVRGESYAMGADGEWHLQHPDGSTQNS</sequence>
<reference evidence="3" key="1">
    <citation type="journal article" date="2019" name="Int. J. Syst. Evol. Microbiol.">
        <title>The Global Catalogue of Microorganisms (GCM) 10K type strain sequencing project: providing services to taxonomists for standard genome sequencing and annotation.</title>
        <authorList>
            <consortium name="The Broad Institute Genomics Platform"/>
            <consortium name="The Broad Institute Genome Sequencing Center for Infectious Disease"/>
            <person name="Wu L."/>
            <person name="Ma J."/>
        </authorList>
    </citation>
    <scope>NUCLEOTIDE SEQUENCE [LARGE SCALE GENOMIC DNA]</scope>
    <source>
        <strain evidence="3">CGMCC 1.15439</strain>
    </source>
</reference>
<comment type="caution">
    <text evidence="2">The sequence shown here is derived from an EMBL/GenBank/DDBJ whole genome shotgun (WGS) entry which is preliminary data.</text>
</comment>
<evidence type="ECO:0000313" key="2">
    <source>
        <dbReference type="EMBL" id="GGA49084.1"/>
    </source>
</evidence>
<proteinExistence type="predicted"/>
<dbReference type="Proteomes" id="UP000620046">
    <property type="component" value="Unassembled WGS sequence"/>
</dbReference>
<feature type="compositionally biased region" description="Polar residues" evidence="1">
    <location>
        <begin position="38"/>
        <end position="50"/>
    </location>
</feature>
<evidence type="ECO:0000256" key="1">
    <source>
        <dbReference type="SAM" id="MobiDB-lite"/>
    </source>
</evidence>
<protein>
    <submittedName>
        <fullName evidence="2">Uncharacterized protein</fullName>
    </submittedName>
</protein>
<name>A0ABQ1GSA5_9GAMM</name>
<organism evidence="2 3">
    <name type="scientific">Dyella nitratireducens</name>
    <dbReference type="NCBI Taxonomy" id="1849580"/>
    <lineage>
        <taxon>Bacteria</taxon>
        <taxon>Pseudomonadati</taxon>
        <taxon>Pseudomonadota</taxon>
        <taxon>Gammaproteobacteria</taxon>
        <taxon>Lysobacterales</taxon>
        <taxon>Rhodanobacteraceae</taxon>
        <taxon>Dyella</taxon>
    </lineage>
</organism>
<feature type="compositionally biased region" description="Polar residues" evidence="1">
    <location>
        <begin position="13"/>
        <end position="30"/>
    </location>
</feature>
<accession>A0ABQ1GSA5</accession>